<dbReference type="EMBL" id="GL385397">
    <property type="protein sequence ID" value="EJT77383.1"/>
    <property type="molecule type" value="Genomic_DNA"/>
</dbReference>
<protein>
    <submittedName>
        <fullName evidence="2">Glycosyl hydrolase</fullName>
    </submittedName>
</protein>
<gene>
    <name evidence="3" type="primary">20347753</name>
    <name evidence="2" type="ORF">GGTG_07295</name>
</gene>
<dbReference type="eggNOG" id="ENOG502QTE2">
    <property type="taxonomic scope" value="Eukaryota"/>
</dbReference>
<sequence length="393" mass="44007">MIHFHPDLRLVDMDGEPKREENYIQSDTDQVHASNLLVLDSGEVLCAFFGGSMEGTSDIYIWLARLAPGADEWSEPARVSGDPGRSEQNPVLFEDPRTKNLWLLYTAQEHGAQNKCLVRRRVSTDQGRTWSEAREAFSDRGVLVRQPVTVLPDKEGPGRDVWVLPVFHCRAAEGEEWVGNDDVSAVRYSADGGETWKESVVPDSRGAVHMNIRPDPGPEGGWVAVFRSRWADNIYMSRSQDCITWFKPQPTELPNPNSGIGMAVTKGGRLALVYNDSRATPDMARREGLYDDLETGKPKLSKQAVIDGKPAIWGTPRNRLTLATSDDGGRTWKTRGLLDDGLGFCLTNNSKGQRNRELSYPSIAVAADGTIHIAYTFWRMRIKYCRIKEEDLK</sequence>
<dbReference type="VEuPathDB" id="FungiDB:GGTG_07295"/>
<dbReference type="CDD" id="cd15482">
    <property type="entry name" value="Sialidase_non-viral"/>
    <property type="match status" value="1"/>
</dbReference>
<proteinExistence type="predicted"/>
<dbReference type="SUPFAM" id="SSF50939">
    <property type="entry name" value="Sialidases"/>
    <property type="match status" value="1"/>
</dbReference>
<reference evidence="2" key="2">
    <citation type="submission" date="2010-07" db="EMBL/GenBank/DDBJ databases">
        <authorList>
            <consortium name="The Broad Institute Genome Sequencing Platform"/>
            <consortium name="Broad Institute Genome Sequencing Center for Infectious Disease"/>
            <person name="Ma L.-J."/>
            <person name="Dead R."/>
            <person name="Young S."/>
            <person name="Zeng Q."/>
            <person name="Koehrsen M."/>
            <person name="Alvarado L."/>
            <person name="Berlin A."/>
            <person name="Chapman S.B."/>
            <person name="Chen Z."/>
            <person name="Freedman E."/>
            <person name="Gellesch M."/>
            <person name="Goldberg J."/>
            <person name="Griggs A."/>
            <person name="Gujja S."/>
            <person name="Heilman E.R."/>
            <person name="Heiman D."/>
            <person name="Hepburn T."/>
            <person name="Howarth C."/>
            <person name="Jen D."/>
            <person name="Larson L."/>
            <person name="Mehta T."/>
            <person name="Neiman D."/>
            <person name="Pearson M."/>
            <person name="Roberts A."/>
            <person name="Saif S."/>
            <person name="Shea T."/>
            <person name="Shenoy N."/>
            <person name="Sisk P."/>
            <person name="Stolte C."/>
            <person name="Sykes S."/>
            <person name="Walk T."/>
            <person name="White J."/>
            <person name="Yandava C."/>
            <person name="Haas B."/>
            <person name="Nusbaum C."/>
            <person name="Birren B."/>
        </authorList>
    </citation>
    <scope>NUCLEOTIDE SEQUENCE</scope>
    <source>
        <strain evidence="2">R3-111a-1</strain>
    </source>
</reference>
<dbReference type="PANTHER" id="PTHR43752">
    <property type="entry name" value="BNR/ASP-BOX REPEAT FAMILY PROTEIN"/>
    <property type="match status" value="1"/>
</dbReference>
<dbReference type="GeneID" id="20347753"/>
<organism evidence="2">
    <name type="scientific">Gaeumannomyces tritici (strain R3-111a-1)</name>
    <name type="common">Wheat and barley take-all root rot fungus</name>
    <name type="synonym">Gaeumannomyces graminis var. tritici</name>
    <dbReference type="NCBI Taxonomy" id="644352"/>
    <lineage>
        <taxon>Eukaryota</taxon>
        <taxon>Fungi</taxon>
        <taxon>Dikarya</taxon>
        <taxon>Ascomycota</taxon>
        <taxon>Pezizomycotina</taxon>
        <taxon>Sordariomycetes</taxon>
        <taxon>Sordariomycetidae</taxon>
        <taxon>Magnaporthales</taxon>
        <taxon>Magnaporthaceae</taxon>
        <taxon>Gaeumannomyces</taxon>
    </lineage>
</organism>
<dbReference type="Pfam" id="PF13088">
    <property type="entry name" value="BNR_2"/>
    <property type="match status" value="1"/>
</dbReference>
<dbReference type="RefSeq" id="XP_009223383.1">
    <property type="nucleotide sequence ID" value="XM_009225119.1"/>
</dbReference>
<feature type="domain" description="Sialidase" evidence="1">
    <location>
        <begin position="42"/>
        <end position="373"/>
    </location>
</feature>
<reference evidence="3" key="5">
    <citation type="submission" date="2018-04" db="UniProtKB">
        <authorList>
            <consortium name="EnsemblFungi"/>
        </authorList>
    </citation>
    <scope>IDENTIFICATION</scope>
    <source>
        <strain evidence="3">R3-111a-1</strain>
    </source>
</reference>
<evidence type="ECO:0000313" key="2">
    <source>
        <dbReference type="EMBL" id="EJT77383.1"/>
    </source>
</evidence>
<evidence type="ECO:0000313" key="3">
    <source>
        <dbReference type="EnsemblFungi" id="EJT77383"/>
    </source>
</evidence>
<evidence type="ECO:0000313" key="4">
    <source>
        <dbReference type="Proteomes" id="UP000006039"/>
    </source>
</evidence>
<dbReference type="AlphaFoldDB" id="J3P198"/>
<reference evidence="3" key="4">
    <citation type="journal article" date="2015" name="G3 (Bethesda)">
        <title>Genome sequences of three phytopathogenic species of the Magnaporthaceae family of fungi.</title>
        <authorList>
            <person name="Okagaki L.H."/>
            <person name="Nunes C.C."/>
            <person name="Sailsbery J."/>
            <person name="Clay B."/>
            <person name="Brown D."/>
            <person name="John T."/>
            <person name="Oh Y."/>
            <person name="Young N."/>
            <person name="Fitzgerald M."/>
            <person name="Haas B.J."/>
            <person name="Zeng Q."/>
            <person name="Young S."/>
            <person name="Adiconis X."/>
            <person name="Fan L."/>
            <person name="Levin J.Z."/>
            <person name="Mitchell T.K."/>
            <person name="Okubara P.A."/>
            <person name="Farman M.L."/>
            <person name="Kohn L.M."/>
            <person name="Birren B."/>
            <person name="Ma L.-J."/>
            <person name="Dean R.A."/>
        </authorList>
    </citation>
    <scope>NUCLEOTIDE SEQUENCE</scope>
    <source>
        <strain evidence="3">R3-111a-1</strain>
    </source>
</reference>
<keyword evidence="2" id="KW-0378">Hydrolase</keyword>
<dbReference type="HOGENOM" id="CLU_007128_0_0_1"/>
<dbReference type="InterPro" id="IPR036278">
    <property type="entry name" value="Sialidase_sf"/>
</dbReference>
<accession>J3P198</accession>
<reference evidence="2" key="3">
    <citation type="submission" date="2010-09" db="EMBL/GenBank/DDBJ databases">
        <title>Annotation of Gaeumannomyces graminis var. tritici R3-111a-1.</title>
        <authorList>
            <consortium name="The Broad Institute Genome Sequencing Platform"/>
            <person name="Ma L.-J."/>
            <person name="Dead R."/>
            <person name="Young S.K."/>
            <person name="Zeng Q."/>
            <person name="Gargeya S."/>
            <person name="Fitzgerald M."/>
            <person name="Haas B."/>
            <person name="Abouelleil A."/>
            <person name="Alvarado L."/>
            <person name="Arachchi H.M."/>
            <person name="Berlin A."/>
            <person name="Brown A."/>
            <person name="Chapman S.B."/>
            <person name="Chen Z."/>
            <person name="Dunbar C."/>
            <person name="Freedman E."/>
            <person name="Gearin G."/>
            <person name="Gellesch M."/>
            <person name="Goldberg J."/>
            <person name="Griggs A."/>
            <person name="Gujja S."/>
            <person name="Heiman D."/>
            <person name="Howarth C."/>
            <person name="Larson L."/>
            <person name="Lui A."/>
            <person name="MacDonald P.J.P."/>
            <person name="Mehta T."/>
            <person name="Montmayeur A."/>
            <person name="Murphy C."/>
            <person name="Neiman D."/>
            <person name="Pearson M."/>
            <person name="Priest M."/>
            <person name="Roberts A."/>
            <person name="Saif S."/>
            <person name="Shea T."/>
            <person name="Shenoy N."/>
            <person name="Sisk P."/>
            <person name="Stolte C."/>
            <person name="Sykes S."/>
            <person name="Yandava C."/>
            <person name="Wortman J."/>
            <person name="Nusbaum C."/>
            <person name="Birren B."/>
        </authorList>
    </citation>
    <scope>NUCLEOTIDE SEQUENCE</scope>
    <source>
        <strain evidence="2">R3-111a-1</strain>
    </source>
</reference>
<dbReference type="OrthoDB" id="504663at2759"/>
<dbReference type="Proteomes" id="UP000006039">
    <property type="component" value="Unassembled WGS sequence"/>
</dbReference>
<reference evidence="4" key="1">
    <citation type="submission" date="2010-07" db="EMBL/GenBank/DDBJ databases">
        <title>The genome sequence of Gaeumannomyces graminis var. tritici strain R3-111a-1.</title>
        <authorList>
            <consortium name="The Broad Institute Genome Sequencing Platform"/>
            <person name="Ma L.-J."/>
            <person name="Dead R."/>
            <person name="Young S."/>
            <person name="Zeng Q."/>
            <person name="Koehrsen M."/>
            <person name="Alvarado L."/>
            <person name="Berlin A."/>
            <person name="Chapman S.B."/>
            <person name="Chen Z."/>
            <person name="Freedman E."/>
            <person name="Gellesch M."/>
            <person name="Goldberg J."/>
            <person name="Griggs A."/>
            <person name="Gujja S."/>
            <person name="Heilman E.R."/>
            <person name="Heiman D."/>
            <person name="Hepburn T."/>
            <person name="Howarth C."/>
            <person name="Jen D."/>
            <person name="Larson L."/>
            <person name="Mehta T."/>
            <person name="Neiman D."/>
            <person name="Pearson M."/>
            <person name="Roberts A."/>
            <person name="Saif S."/>
            <person name="Shea T."/>
            <person name="Shenoy N."/>
            <person name="Sisk P."/>
            <person name="Stolte C."/>
            <person name="Sykes S."/>
            <person name="Walk T."/>
            <person name="White J."/>
            <person name="Yandava C."/>
            <person name="Haas B."/>
            <person name="Nusbaum C."/>
            <person name="Birren B."/>
        </authorList>
    </citation>
    <scope>NUCLEOTIDE SEQUENCE [LARGE SCALE GENOMIC DNA]</scope>
    <source>
        <strain evidence="4">R3-111a-1</strain>
    </source>
</reference>
<dbReference type="GO" id="GO:0016787">
    <property type="term" value="F:hydrolase activity"/>
    <property type="evidence" value="ECO:0007669"/>
    <property type="project" value="UniProtKB-KW"/>
</dbReference>
<name>J3P198_GAET3</name>
<dbReference type="EnsemblFungi" id="EJT77383">
    <property type="protein sequence ID" value="EJT77383"/>
    <property type="gene ID" value="GGTG_07295"/>
</dbReference>
<dbReference type="InterPro" id="IPR011040">
    <property type="entry name" value="Sialidase"/>
</dbReference>
<dbReference type="PANTHER" id="PTHR43752:SF2">
    <property type="entry name" value="BNR_ASP-BOX REPEAT FAMILY PROTEIN"/>
    <property type="match status" value="1"/>
</dbReference>
<evidence type="ECO:0000259" key="1">
    <source>
        <dbReference type="Pfam" id="PF13088"/>
    </source>
</evidence>
<keyword evidence="4" id="KW-1185">Reference proteome</keyword>
<dbReference type="Gene3D" id="2.120.10.10">
    <property type="match status" value="1"/>
</dbReference>